<sequence>MSSPYIKGNTLTLRIHRLGSKYVPPQLNANVKELRAKIIDVVGSSDWSIVVVLELEQGDQTASAAASRAVLKVYDRQFSRRLRVFHDGMSKATTCPATGASEDQYTTFLRQGSMPQFLAHHGDMNEPWPLGEWDLPKREAYVHAECTKRHDRELAVYDRLVHEQGIHIPTLFADVRLAPQQQDAPVTMAGTQLLDDESLAEYREIPAILIEYIPGFPLSDIFNDTPESDWPALCDQAVETVRKIIKDDFRHLDMDLEHGLVVRRRGSSDDGESEASPSSSYQVFYIDFALCAFRDADDGSDEEWRERKRAACEEGGIGYLLANRWAYAKGKKGKRYKGSVPLAWTYTPAMTLGGEPLESIPLAD</sequence>
<reference evidence="1 2" key="1">
    <citation type="submission" date="2023-01" db="EMBL/GenBank/DDBJ databases">
        <title>Analysis of 21 Apiospora genomes using comparative genomics revels a genus with tremendous synthesis potential of carbohydrate active enzymes and secondary metabolites.</title>
        <authorList>
            <person name="Sorensen T."/>
        </authorList>
    </citation>
    <scope>NUCLEOTIDE SEQUENCE [LARGE SCALE GENOMIC DNA]</scope>
    <source>
        <strain evidence="1 2">CBS 114990</strain>
    </source>
</reference>
<dbReference type="GeneID" id="92045373"/>
<dbReference type="EMBL" id="JAQQWN010000006">
    <property type="protein sequence ID" value="KAK8080180.1"/>
    <property type="molecule type" value="Genomic_DNA"/>
</dbReference>
<dbReference type="InterPro" id="IPR011009">
    <property type="entry name" value="Kinase-like_dom_sf"/>
</dbReference>
<proteinExistence type="predicted"/>
<comment type="caution">
    <text evidence="1">The sequence shown here is derived from an EMBL/GenBank/DDBJ whole genome shotgun (WGS) entry which is preliminary data.</text>
</comment>
<protein>
    <recommendedName>
        <fullName evidence="3">Protein kinase domain-containing protein</fullName>
    </recommendedName>
</protein>
<accession>A0ABR1WCI7</accession>
<dbReference type="SUPFAM" id="SSF56112">
    <property type="entry name" value="Protein kinase-like (PK-like)"/>
    <property type="match status" value="1"/>
</dbReference>
<gene>
    <name evidence="1" type="ORF">PG997_007998</name>
</gene>
<keyword evidence="2" id="KW-1185">Reference proteome</keyword>
<name>A0ABR1WCI7_9PEZI</name>
<evidence type="ECO:0000313" key="1">
    <source>
        <dbReference type="EMBL" id="KAK8080180.1"/>
    </source>
</evidence>
<evidence type="ECO:0008006" key="3">
    <source>
        <dbReference type="Google" id="ProtNLM"/>
    </source>
</evidence>
<dbReference type="RefSeq" id="XP_066667655.1">
    <property type="nucleotide sequence ID" value="XM_066812313.1"/>
</dbReference>
<evidence type="ECO:0000313" key="2">
    <source>
        <dbReference type="Proteomes" id="UP001433268"/>
    </source>
</evidence>
<organism evidence="1 2">
    <name type="scientific">Apiospora hydei</name>
    <dbReference type="NCBI Taxonomy" id="1337664"/>
    <lineage>
        <taxon>Eukaryota</taxon>
        <taxon>Fungi</taxon>
        <taxon>Dikarya</taxon>
        <taxon>Ascomycota</taxon>
        <taxon>Pezizomycotina</taxon>
        <taxon>Sordariomycetes</taxon>
        <taxon>Xylariomycetidae</taxon>
        <taxon>Amphisphaeriales</taxon>
        <taxon>Apiosporaceae</taxon>
        <taxon>Apiospora</taxon>
    </lineage>
</organism>
<dbReference type="Proteomes" id="UP001433268">
    <property type="component" value="Unassembled WGS sequence"/>
</dbReference>